<keyword evidence="2 5" id="KW-0808">Transferase</keyword>
<feature type="binding site" evidence="5">
    <location>
        <position position="72"/>
    </location>
    <ligand>
        <name>S-adenosyl-L-methionine</name>
        <dbReference type="ChEBI" id="CHEBI:59789"/>
    </ligand>
</feature>
<evidence type="ECO:0000256" key="3">
    <source>
        <dbReference type="ARBA" id="ARBA00022691"/>
    </source>
</evidence>
<sequence length="156" mass="17550">MRMIRLLSVGRFKADWWKQAADDYGKRIARFVPFEEKFAPDGAAALPPEKRMQAEGERLLGLLEPRDWVLVLDERGRSLPSEAFARTLARLLDDPGARPCFVVGGAWGLAPAVKAVARETISLGSMTLPHELARVVLLEQIYRAMTILRGMPYHHE</sequence>
<dbReference type="InterPro" id="IPR029028">
    <property type="entry name" value="Alpha/beta_knot_MTases"/>
</dbReference>
<keyword evidence="7" id="KW-1185">Reference proteome</keyword>
<dbReference type="OrthoDB" id="9806643at2"/>
<dbReference type="Proteomes" id="UP000016587">
    <property type="component" value="Chromosome"/>
</dbReference>
<dbReference type="PANTHER" id="PTHR33603">
    <property type="entry name" value="METHYLTRANSFERASE"/>
    <property type="match status" value="1"/>
</dbReference>
<dbReference type="Gene3D" id="3.40.1280.10">
    <property type="match status" value="1"/>
</dbReference>
<gene>
    <name evidence="5" type="primary">rlmH</name>
    <name evidence="6" type="ORF">DGI_2310</name>
</gene>
<dbReference type="Pfam" id="PF02590">
    <property type="entry name" value="SPOUT_MTase"/>
    <property type="match status" value="1"/>
</dbReference>
<dbReference type="RefSeq" id="WP_021761017.1">
    <property type="nucleotide sequence ID" value="NC_022444.1"/>
</dbReference>
<evidence type="ECO:0000256" key="5">
    <source>
        <dbReference type="HAMAP-Rule" id="MF_00658"/>
    </source>
</evidence>
<feature type="binding site" evidence="5">
    <location>
        <begin position="123"/>
        <end position="128"/>
    </location>
    <ligand>
        <name>S-adenosyl-L-methionine</name>
        <dbReference type="ChEBI" id="CHEBI:59789"/>
    </ligand>
</feature>
<dbReference type="KEGG" id="dgg:DGI_2310"/>
<dbReference type="AlphaFoldDB" id="T2GD38"/>
<comment type="function">
    <text evidence="5">Specifically methylates the pseudouridine at position 1915 (m3Psi1915) in 23S rRNA.</text>
</comment>
<dbReference type="STRING" id="1121448.DGI_2310"/>
<accession>T2GD38</accession>
<keyword evidence="5" id="KW-0698">rRNA processing</keyword>
<evidence type="ECO:0000313" key="6">
    <source>
        <dbReference type="EMBL" id="AGW14064.1"/>
    </source>
</evidence>
<dbReference type="GO" id="GO:0005737">
    <property type="term" value="C:cytoplasm"/>
    <property type="evidence" value="ECO:0007669"/>
    <property type="project" value="UniProtKB-SubCell"/>
</dbReference>
<dbReference type="HAMAP" id="MF_00658">
    <property type="entry name" value="23SrRNA_methyltr_H"/>
    <property type="match status" value="1"/>
</dbReference>
<comment type="similarity">
    <text evidence="4 5">Belongs to the RNA methyltransferase RlmH family.</text>
</comment>
<organism evidence="6 7">
    <name type="scientific">Megalodesulfovibrio gigas (strain ATCC 19364 / DSM 1382 / NCIMB 9332 / VKM B-1759)</name>
    <name type="common">Desulfovibrio gigas</name>
    <dbReference type="NCBI Taxonomy" id="1121448"/>
    <lineage>
        <taxon>Bacteria</taxon>
        <taxon>Pseudomonadati</taxon>
        <taxon>Thermodesulfobacteriota</taxon>
        <taxon>Desulfovibrionia</taxon>
        <taxon>Desulfovibrionales</taxon>
        <taxon>Desulfovibrionaceae</taxon>
        <taxon>Megalodesulfovibrio</taxon>
    </lineage>
</organism>
<dbReference type="GO" id="GO:0070038">
    <property type="term" value="F:rRNA (pseudouridine-N3-)-methyltransferase activity"/>
    <property type="evidence" value="ECO:0007669"/>
    <property type="project" value="UniProtKB-UniRule"/>
</dbReference>
<comment type="catalytic activity">
    <reaction evidence="5">
        <text>pseudouridine(1915) in 23S rRNA + S-adenosyl-L-methionine = N(3)-methylpseudouridine(1915) in 23S rRNA + S-adenosyl-L-homocysteine + H(+)</text>
        <dbReference type="Rhea" id="RHEA:42752"/>
        <dbReference type="Rhea" id="RHEA-COMP:10221"/>
        <dbReference type="Rhea" id="RHEA-COMP:10222"/>
        <dbReference type="ChEBI" id="CHEBI:15378"/>
        <dbReference type="ChEBI" id="CHEBI:57856"/>
        <dbReference type="ChEBI" id="CHEBI:59789"/>
        <dbReference type="ChEBI" id="CHEBI:65314"/>
        <dbReference type="ChEBI" id="CHEBI:74486"/>
        <dbReference type="EC" id="2.1.1.177"/>
    </reaction>
</comment>
<feature type="binding site" evidence="5">
    <location>
        <position position="104"/>
    </location>
    <ligand>
        <name>S-adenosyl-L-methionine</name>
        <dbReference type="ChEBI" id="CHEBI:59789"/>
    </ligand>
</feature>
<evidence type="ECO:0000256" key="2">
    <source>
        <dbReference type="ARBA" id="ARBA00022679"/>
    </source>
</evidence>
<dbReference type="HOGENOM" id="CLU_100552_1_0_7"/>
<keyword evidence="5" id="KW-0963">Cytoplasm</keyword>
<dbReference type="PATRIC" id="fig|1121448.10.peg.2263"/>
<dbReference type="EC" id="2.1.1.177" evidence="5"/>
<evidence type="ECO:0000256" key="1">
    <source>
        <dbReference type="ARBA" id="ARBA00022603"/>
    </source>
</evidence>
<dbReference type="SUPFAM" id="SSF75217">
    <property type="entry name" value="alpha/beta knot"/>
    <property type="match status" value="1"/>
</dbReference>
<proteinExistence type="inferred from homology"/>
<reference evidence="6 7" key="1">
    <citation type="journal article" date="2013" name="J. Bacteriol.">
        <title>Roles of HynAB and Ech, the only two hydrogenases found in the model sulfate reducer Desulfovibrio gigas.</title>
        <authorList>
            <person name="Morais-Silva F.O."/>
            <person name="Santos C.I."/>
            <person name="Rodrigues R."/>
            <person name="Pereira I.A."/>
            <person name="Rodrigues-Pousada C."/>
        </authorList>
    </citation>
    <scope>NUCLEOTIDE SEQUENCE [LARGE SCALE GENOMIC DNA]</scope>
    <source>
        <strain evidence="7">ATCC 19364 / DSM 1382 / NCIMB 9332 / VKM B-1759</strain>
    </source>
</reference>
<dbReference type="PANTHER" id="PTHR33603:SF1">
    <property type="entry name" value="RIBOSOMAL RNA LARGE SUBUNIT METHYLTRANSFERASE H"/>
    <property type="match status" value="1"/>
</dbReference>
<dbReference type="CDD" id="cd18081">
    <property type="entry name" value="RlmH-like"/>
    <property type="match status" value="1"/>
</dbReference>
<dbReference type="InterPro" id="IPR029026">
    <property type="entry name" value="tRNA_m1G_MTases_N"/>
</dbReference>
<keyword evidence="3 5" id="KW-0949">S-adenosyl-L-methionine</keyword>
<evidence type="ECO:0000256" key="4">
    <source>
        <dbReference type="ARBA" id="ARBA00038303"/>
    </source>
</evidence>
<comment type="subcellular location">
    <subcellularLocation>
        <location evidence="5">Cytoplasm</location>
    </subcellularLocation>
</comment>
<protein>
    <recommendedName>
        <fullName evidence="5">Ribosomal RNA large subunit methyltransferase H</fullName>
        <ecNumber evidence="5">2.1.1.177</ecNumber>
    </recommendedName>
    <alternativeName>
        <fullName evidence="5">23S rRNA (pseudouridine1915-N3)-methyltransferase</fullName>
    </alternativeName>
    <alternativeName>
        <fullName evidence="5">23S rRNA m3Psi1915 methyltransferase</fullName>
    </alternativeName>
    <alternativeName>
        <fullName evidence="5">rRNA (pseudouridine-N3-)-methyltransferase RlmH</fullName>
    </alternativeName>
</protein>
<keyword evidence="1 5" id="KW-0489">Methyltransferase</keyword>
<comment type="subunit">
    <text evidence="5">Homodimer.</text>
</comment>
<evidence type="ECO:0000313" key="7">
    <source>
        <dbReference type="Proteomes" id="UP000016587"/>
    </source>
</evidence>
<dbReference type="InterPro" id="IPR003742">
    <property type="entry name" value="RlmH-like"/>
</dbReference>
<name>T2GD38_MEGG1</name>
<reference evidence="7" key="2">
    <citation type="submission" date="2013-07" db="EMBL/GenBank/DDBJ databases">
        <authorList>
            <person name="Morais-Silva F.O."/>
            <person name="Rezende A.M."/>
            <person name="Pimentel C."/>
            <person name="Resende D.M."/>
            <person name="Santos C.I."/>
            <person name="Clemente C."/>
            <person name="de Oliveira L.M."/>
            <person name="da Silva S.M."/>
            <person name="Costa D.A."/>
            <person name="Varela-Raposo A."/>
            <person name="Horacio E.C.A."/>
            <person name="Matos M."/>
            <person name="Flores O."/>
            <person name="Ruiz J.C."/>
            <person name="Rodrigues-Pousada C."/>
        </authorList>
    </citation>
    <scope>NUCLEOTIDE SEQUENCE [LARGE SCALE GENOMIC DNA]</scope>
    <source>
        <strain evidence="7">ATCC 19364 / DSM 1382 / NCIMB 9332 / VKM B-1759</strain>
    </source>
</reference>
<dbReference type="eggNOG" id="COG1576">
    <property type="taxonomic scope" value="Bacteria"/>
</dbReference>
<dbReference type="PIRSF" id="PIRSF004505">
    <property type="entry name" value="MT_bac"/>
    <property type="match status" value="1"/>
</dbReference>
<dbReference type="EMBL" id="CP006585">
    <property type="protein sequence ID" value="AGW14064.1"/>
    <property type="molecule type" value="Genomic_DNA"/>
</dbReference>